<gene>
    <name evidence="7" type="ORF">JTE90_006157</name>
</gene>
<dbReference type="PANTHER" id="PTHR11177:SF317">
    <property type="entry name" value="CHITINASE 12-RELATED"/>
    <property type="match status" value="1"/>
</dbReference>
<keyword evidence="1 3" id="KW-0378">Hydrolase</keyword>
<dbReference type="PANTHER" id="PTHR11177">
    <property type="entry name" value="CHITINASE"/>
    <property type="match status" value="1"/>
</dbReference>
<dbReference type="InterPro" id="IPR001579">
    <property type="entry name" value="Glyco_hydro_18_chit_AS"/>
</dbReference>
<keyword evidence="2 3" id="KW-0326">Glycosidase</keyword>
<dbReference type="GO" id="GO:0004568">
    <property type="term" value="F:chitinase activity"/>
    <property type="evidence" value="ECO:0007669"/>
    <property type="project" value="TreeGrafter"/>
</dbReference>
<evidence type="ECO:0000256" key="3">
    <source>
        <dbReference type="RuleBase" id="RU000489"/>
    </source>
</evidence>
<dbReference type="InterPro" id="IPR050314">
    <property type="entry name" value="Glycosyl_Hydrlase_18"/>
</dbReference>
<dbReference type="SUPFAM" id="SSF51445">
    <property type="entry name" value="(Trans)glycosidases"/>
    <property type="match status" value="1"/>
</dbReference>
<comment type="caution">
    <text evidence="7">The sequence shown here is derived from an EMBL/GenBank/DDBJ whole genome shotgun (WGS) entry which is preliminary data.</text>
</comment>
<dbReference type="InterPro" id="IPR011583">
    <property type="entry name" value="Chitinase_II/V-like_cat"/>
</dbReference>
<dbReference type="GO" id="GO:0005975">
    <property type="term" value="P:carbohydrate metabolic process"/>
    <property type="evidence" value="ECO:0007669"/>
    <property type="project" value="InterPro"/>
</dbReference>
<evidence type="ECO:0000256" key="4">
    <source>
        <dbReference type="RuleBase" id="RU004453"/>
    </source>
</evidence>
<feature type="chain" id="PRO_5043910810" description="GH18 domain-containing protein" evidence="5">
    <location>
        <begin position="21"/>
        <end position="260"/>
    </location>
</feature>
<dbReference type="GO" id="GO:0005576">
    <property type="term" value="C:extracellular region"/>
    <property type="evidence" value="ECO:0007669"/>
    <property type="project" value="TreeGrafter"/>
</dbReference>
<dbReference type="GO" id="GO:0008061">
    <property type="term" value="F:chitin binding"/>
    <property type="evidence" value="ECO:0007669"/>
    <property type="project" value="InterPro"/>
</dbReference>
<keyword evidence="8" id="KW-1185">Reference proteome</keyword>
<feature type="signal peptide" evidence="5">
    <location>
        <begin position="1"/>
        <end position="20"/>
    </location>
</feature>
<proteinExistence type="inferred from homology"/>
<dbReference type="InterPro" id="IPR001223">
    <property type="entry name" value="Glyco_hydro18_cat"/>
</dbReference>
<evidence type="ECO:0000259" key="6">
    <source>
        <dbReference type="PROSITE" id="PS51910"/>
    </source>
</evidence>
<protein>
    <recommendedName>
        <fullName evidence="6">GH18 domain-containing protein</fullName>
    </recommendedName>
</protein>
<keyword evidence="5" id="KW-0732">Signal</keyword>
<dbReference type="InterPro" id="IPR017853">
    <property type="entry name" value="GH"/>
</dbReference>
<sequence length="260" mass="29980">MGTLQIIFLCLSTLCLLVESSRLTSAKNTNSKKIVCYFTNWAQYRPNEGKYVPEDIDPKLCTHLIFAFGWMKKHRISSFDSTDETKDGKKGMYERLVEIKNKNKEAKVLLAIGGWSFGTQRFKDMASNRYNRQLFVFSAIKYLRERNFDGLDLDWEFPRGGDDKKNFVLLLKELREAFEEEAKDKKLPRLLLTIAVSAGSETIKSGYDVPAVAAYSDFINIMSYDFHGKWESQTGHNSPLHALSTESQWRKQLCMNEILI</sequence>
<evidence type="ECO:0000256" key="5">
    <source>
        <dbReference type="SAM" id="SignalP"/>
    </source>
</evidence>
<dbReference type="Proteomes" id="UP000827092">
    <property type="component" value="Unassembled WGS sequence"/>
</dbReference>
<evidence type="ECO:0000256" key="1">
    <source>
        <dbReference type="ARBA" id="ARBA00022801"/>
    </source>
</evidence>
<evidence type="ECO:0000256" key="2">
    <source>
        <dbReference type="ARBA" id="ARBA00023295"/>
    </source>
</evidence>
<dbReference type="EMBL" id="JAFNEN010000641">
    <property type="protein sequence ID" value="KAG8179259.1"/>
    <property type="molecule type" value="Genomic_DNA"/>
</dbReference>
<name>A0AAV6U6K6_9ARAC</name>
<dbReference type="AlphaFoldDB" id="A0AAV6U6K6"/>
<dbReference type="SMART" id="SM00636">
    <property type="entry name" value="Glyco_18"/>
    <property type="match status" value="1"/>
</dbReference>
<dbReference type="GO" id="GO:0006032">
    <property type="term" value="P:chitin catabolic process"/>
    <property type="evidence" value="ECO:0007669"/>
    <property type="project" value="TreeGrafter"/>
</dbReference>
<accession>A0AAV6U6K6</accession>
<dbReference type="PROSITE" id="PS51910">
    <property type="entry name" value="GH18_2"/>
    <property type="match status" value="1"/>
</dbReference>
<comment type="similarity">
    <text evidence="4">Belongs to the glycosyl hydrolase 18 family.</text>
</comment>
<organism evidence="7 8">
    <name type="scientific">Oedothorax gibbosus</name>
    <dbReference type="NCBI Taxonomy" id="931172"/>
    <lineage>
        <taxon>Eukaryota</taxon>
        <taxon>Metazoa</taxon>
        <taxon>Ecdysozoa</taxon>
        <taxon>Arthropoda</taxon>
        <taxon>Chelicerata</taxon>
        <taxon>Arachnida</taxon>
        <taxon>Araneae</taxon>
        <taxon>Araneomorphae</taxon>
        <taxon>Entelegynae</taxon>
        <taxon>Araneoidea</taxon>
        <taxon>Linyphiidae</taxon>
        <taxon>Erigoninae</taxon>
        <taxon>Oedothorax</taxon>
    </lineage>
</organism>
<feature type="domain" description="GH18" evidence="6">
    <location>
        <begin position="32"/>
        <end position="260"/>
    </location>
</feature>
<dbReference type="Gene3D" id="3.20.20.80">
    <property type="entry name" value="Glycosidases"/>
    <property type="match status" value="1"/>
</dbReference>
<evidence type="ECO:0000313" key="8">
    <source>
        <dbReference type="Proteomes" id="UP000827092"/>
    </source>
</evidence>
<dbReference type="Pfam" id="PF00704">
    <property type="entry name" value="Glyco_hydro_18"/>
    <property type="match status" value="1"/>
</dbReference>
<reference evidence="7 8" key="1">
    <citation type="journal article" date="2022" name="Nat. Ecol. Evol.">
        <title>A masculinizing supergene underlies an exaggerated male reproductive morph in a spider.</title>
        <authorList>
            <person name="Hendrickx F."/>
            <person name="De Corte Z."/>
            <person name="Sonet G."/>
            <person name="Van Belleghem S.M."/>
            <person name="Kostlbacher S."/>
            <person name="Vangestel C."/>
        </authorList>
    </citation>
    <scope>NUCLEOTIDE SEQUENCE [LARGE SCALE GENOMIC DNA]</scope>
    <source>
        <strain evidence="7">W744_W776</strain>
    </source>
</reference>
<dbReference type="PROSITE" id="PS01095">
    <property type="entry name" value="GH18_1"/>
    <property type="match status" value="1"/>
</dbReference>
<evidence type="ECO:0000313" key="7">
    <source>
        <dbReference type="EMBL" id="KAG8179259.1"/>
    </source>
</evidence>